<keyword evidence="4" id="KW-1185">Reference proteome</keyword>
<evidence type="ECO:0000313" key="4">
    <source>
        <dbReference type="Proteomes" id="UP000829685"/>
    </source>
</evidence>
<dbReference type="InterPro" id="IPR029063">
    <property type="entry name" value="SAM-dependent_MTases_sf"/>
</dbReference>
<dbReference type="SUPFAM" id="SSF53335">
    <property type="entry name" value="S-adenosyl-L-methionine-dependent methyltransferases"/>
    <property type="match status" value="1"/>
</dbReference>
<name>A0A9P9WQ15_9PEZI</name>
<dbReference type="Pfam" id="PF08241">
    <property type="entry name" value="Methyltransf_11"/>
    <property type="match status" value="1"/>
</dbReference>
<reference evidence="3" key="1">
    <citation type="submission" date="2021-03" db="EMBL/GenBank/DDBJ databases">
        <title>Revisited historic fungal species revealed as producer of novel bioactive compounds through whole genome sequencing and comparative genomics.</title>
        <authorList>
            <person name="Vignolle G.A."/>
            <person name="Hochenegger N."/>
            <person name="Mach R.L."/>
            <person name="Mach-Aigner A.R."/>
            <person name="Javad Rahimi M."/>
            <person name="Salim K.A."/>
            <person name="Chan C.M."/>
            <person name="Lim L.B.L."/>
            <person name="Cai F."/>
            <person name="Druzhinina I.S."/>
            <person name="U'Ren J.M."/>
            <person name="Derntl C."/>
        </authorList>
    </citation>
    <scope>NUCLEOTIDE SEQUENCE</scope>
    <source>
        <strain evidence="3">TUCIM 5799</strain>
    </source>
</reference>
<dbReference type="Gene3D" id="3.40.50.150">
    <property type="entry name" value="Vaccinia Virus protein VP39"/>
    <property type="match status" value="1"/>
</dbReference>
<dbReference type="AlphaFoldDB" id="A0A9P9WQ15"/>
<dbReference type="GO" id="GO:0008757">
    <property type="term" value="F:S-adenosylmethionine-dependent methyltransferase activity"/>
    <property type="evidence" value="ECO:0007669"/>
    <property type="project" value="InterPro"/>
</dbReference>
<gene>
    <name evidence="3" type="ORF">JX265_005255</name>
</gene>
<dbReference type="PANTHER" id="PTHR43591">
    <property type="entry name" value="METHYLTRANSFERASE"/>
    <property type="match status" value="1"/>
</dbReference>
<evidence type="ECO:0000313" key="3">
    <source>
        <dbReference type="EMBL" id="KAI1873633.1"/>
    </source>
</evidence>
<protein>
    <recommendedName>
        <fullName evidence="2">Methyltransferase type 11 domain-containing protein</fullName>
    </recommendedName>
</protein>
<comment type="caution">
    <text evidence="3">The sequence shown here is derived from an EMBL/GenBank/DDBJ whole genome shotgun (WGS) entry which is preliminary data.</text>
</comment>
<dbReference type="InterPro" id="IPR013216">
    <property type="entry name" value="Methyltransf_11"/>
</dbReference>
<proteinExistence type="inferred from homology"/>
<accession>A0A9P9WQ15</accession>
<sequence length="285" mass="31351">MAEAQSHITHTEWSTIAPAMMQQVTSGPGVAPGDHMAKHGEELLSFSKATTIVDMGCGPGQVTNAVLQAHHAQLPPSTQLIGADSNAQMLAQYNARKKAEVDKGNTYWQCAKTVEVDIHDCAAFEDESVSHMLCGFVLFLVPDPAKAIDAIKRVMAPGGVVAMSSLQSSDWMKLSMYPLKVRPDLRMDVPTNGCSSAEDVTRRLNVAGFRDIEVIQTENYLAFDDYDTICRFLLTKLPMAARIISQMTNDEVLETHKLMMADLKTWYPTLPAKMVGKVNIAYCRK</sequence>
<dbReference type="OrthoDB" id="2013972at2759"/>
<organism evidence="3 4">
    <name type="scientific">Neoarthrinium moseri</name>
    <dbReference type="NCBI Taxonomy" id="1658444"/>
    <lineage>
        <taxon>Eukaryota</taxon>
        <taxon>Fungi</taxon>
        <taxon>Dikarya</taxon>
        <taxon>Ascomycota</taxon>
        <taxon>Pezizomycotina</taxon>
        <taxon>Sordariomycetes</taxon>
        <taxon>Xylariomycetidae</taxon>
        <taxon>Amphisphaeriales</taxon>
        <taxon>Apiosporaceae</taxon>
        <taxon>Neoarthrinium</taxon>
    </lineage>
</organism>
<dbReference type="EMBL" id="JAFIMR010000010">
    <property type="protein sequence ID" value="KAI1873633.1"/>
    <property type="molecule type" value="Genomic_DNA"/>
</dbReference>
<feature type="domain" description="Methyltransferase type 11" evidence="2">
    <location>
        <begin position="53"/>
        <end position="162"/>
    </location>
</feature>
<comment type="similarity">
    <text evidence="1">Belongs to the methyltransferase superfamily. LaeA methyltransferase family.</text>
</comment>
<dbReference type="Proteomes" id="UP000829685">
    <property type="component" value="Unassembled WGS sequence"/>
</dbReference>
<dbReference type="CDD" id="cd02440">
    <property type="entry name" value="AdoMet_MTases"/>
    <property type="match status" value="1"/>
</dbReference>
<evidence type="ECO:0000256" key="1">
    <source>
        <dbReference type="ARBA" id="ARBA00038158"/>
    </source>
</evidence>
<evidence type="ECO:0000259" key="2">
    <source>
        <dbReference type="Pfam" id="PF08241"/>
    </source>
</evidence>